<dbReference type="OrthoDB" id="9809746at2"/>
<accession>A0A1M5UFE4</accession>
<sequence length="206" mass="22205">MKSLKVLIVLTLVLVVSALGIAGFNQFKSGYDIGDRASDFRLKDVSGELVSLSDFGEAKGFIVVFTCNTCPFAIANQERIQALDAAFKPKGYPVIAINPNNPEVKSGESYAEMQKVAKDLGVTYPYLYDANHEVYATYGATKTPHVYVLQKEEDALIVRYIGAIDDSVRDAASVTHAFVADAVEALLNDTSVTPETTKAIGCAIKA</sequence>
<dbReference type="InterPro" id="IPR047262">
    <property type="entry name" value="PRX-like1"/>
</dbReference>
<dbReference type="SUPFAM" id="SSF52833">
    <property type="entry name" value="Thioredoxin-like"/>
    <property type="match status" value="1"/>
</dbReference>
<dbReference type="Pfam" id="PF00578">
    <property type="entry name" value="AhpC-TSA"/>
    <property type="match status" value="1"/>
</dbReference>
<dbReference type="EMBL" id="FQXT01000001">
    <property type="protein sequence ID" value="SHH61618.1"/>
    <property type="molecule type" value="Genomic_DNA"/>
</dbReference>
<dbReference type="EMBL" id="QOVN01000009">
    <property type="protein sequence ID" value="RXG27135.1"/>
    <property type="molecule type" value="Genomic_DNA"/>
</dbReference>
<dbReference type="InterPro" id="IPR000866">
    <property type="entry name" value="AhpC/TSA"/>
</dbReference>
<dbReference type="RefSeq" id="WP_072980279.1">
    <property type="nucleotide sequence ID" value="NZ_FQXT01000001.1"/>
</dbReference>
<dbReference type="Gene3D" id="3.40.30.10">
    <property type="entry name" value="Glutaredoxin"/>
    <property type="match status" value="1"/>
</dbReference>
<dbReference type="InterPro" id="IPR013766">
    <property type="entry name" value="Thioredoxin_domain"/>
</dbReference>
<evidence type="ECO:0000313" key="3">
    <source>
        <dbReference type="EMBL" id="SHH61618.1"/>
    </source>
</evidence>
<organism evidence="3 4">
    <name type="scientific">Leeuwenhoekiella palythoae</name>
    <dbReference type="NCBI Taxonomy" id="573501"/>
    <lineage>
        <taxon>Bacteria</taxon>
        <taxon>Pseudomonadati</taxon>
        <taxon>Bacteroidota</taxon>
        <taxon>Flavobacteriia</taxon>
        <taxon>Flavobacteriales</taxon>
        <taxon>Flavobacteriaceae</taxon>
        <taxon>Leeuwenhoekiella</taxon>
    </lineage>
</organism>
<dbReference type="STRING" id="573501.SAMN04487999_0653"/>
<keyword evidence="5" id="KW-1185">Reference proteome</keyword>
<dbReference type="InterPro" id="IPR036249">
    <property type="entry name" value="Thioredoxin-like_sf"/>
</dbReference>
<reference evidence="2 5" key="3">
    <citation type="submission" date="2018-07" db="EMBL/GenBank/DDBJ databases">
        <title>Leeuwenhoekiella genomics.</title>
        <authorList>
            <person name="Tahon G."/>
            <person name="Willems A."/>
        </authorList>
    </citation>
    <scope>NUCLEOTIDE SEQUENCE [LARGE SCALE GENOMIC DNA]</scope>
    <source>
        <strain evidence="2 5">LMG 24856</strain>
    </source>
</reference>
<evidence type="ECO:0000313" key="5">
    <source>
        <dbReference type="Proteomes" id="UP000290037"/>
    </source>
</evidence>
<evidence type="ECO:0000259" key="1">
    <source>
        <dbReference type="PROSITE" id="PS51352"/>
    </source>
</evidence>
<dbReference type="Proteomes" id="UP000184240">
    <property type="component" value="Unassembled WGS sequence"/>
</dbReference>
<dbReference type="GO" id="GO:0016209">
    <property type="term" value="F:antioxidant activity"/>
    <property type="evidence" value="ECO:0007669"/>
    <property type="project" value="InterPro"/>
</dbReference>
<evidence type="ECO:0000313" key="2">
    <source>
        <dbReference type="EMBL" id="RXG27135.1"/>
    </source>
</evidence>
<dbReference type="Proteomes" id="UP000290037">
    <property type="component" value="Unassembled WGS sequence"/>
</dbReference>
<dbReference type="AlphaFoldDB" id="A0A1M5UFE4"/>
<feature type="domain" description="Thioredoxin" evidence="1">
    <location>
        <begin position="31"/>
        <end position="188"/>
    </location>
</feature>
<proteinExistence type="predicted"/>
<gene>
    <name evidence="2" type="ORF">DSM01_3209</name>
    <name evidence="3" type="ORF">SAMN04487999_0653</name>
</gene>
<name>A0A1M5UFE4_9FLAO</name>
<protein>
    <submittedName>
        <fullName evidence="3">AhpC/TSA family protein</fullName>
    </submittedName>
</protein>
<dbReference type="PROSITE" id="PS51352">
    <property type="entry name" value="THIOREDOXIN_2"/>
    <property type="match status" value="1"/>
</dbReference>
<dbReference type="GO" id="GO:0016491">
    <property type="term" value="F:oxidoreductase activity"/>
    <property type="evidence" value="ECO:0007669"/>
    <property type="project" value="InterPro"/>
</dbReference>
<reference evidence="3" key="2">
    <citation type="submission" date="2016-11" db="EMBL/GenBank/DDBJ databases">
        <authorList>
            <person name="Jaros S."/>
            <person name="Januszkiewicz K."/>
            <person name="Wedrychowicz H."/>
        </authorList>
    </citation>
    <scope>NUCLEOTIDE SEQUENCE [LARGE SCALE GENOMIC DNA]</scope>
    <source>
        <strain evidence="3">DSM 19859</strain>
    </source>
</reference>
<reference evidence="4" key="1">
    <citation type="submission" date="2016-11" db="EMBL/GenBank/DDBJ databases">
        <authorList>
            <person name="Varghese N."/>
            <person name="Submissions S."/>
        </authorList>
    </citation>
    <scope>NUCLEOTIDE SEQUENCE [LARGE SCALE GENOMIC DNA]</scope>
    <source>
        <strain evidence="4">DSM 19859</strain>
    </source>
</reference>
<dbReference type="PANTHER" id="PTHR43640:SF1">
    <property type="entry name" value="THIOREDOXIN-DEPENDENT PEROXIREDOXIN"/>
    <property type="match status" value="1"/>
</dbReference>
<dbReference type="CDD" id="cd02969">
    <property type="entry name" value="PRX_like1"/>
    <property type="match status" value="1"/>
</dbReference>
<dbReference type="PANTHER" id="PTHR43640">
    <property type="entry name" value="OS07G0260300 PROTEIN"/>
    <property type="match status" value="1"/>
</dbReference>
<evidence type="ECO:0000313" key="4">
    <source>
        <dbReference type="Proteomes" id="UP000184240"/>
    </source>
</evidence>